<dbReference type="GO" id="GO:0007059">
    <property type="term" value="P:chromosome segregation"/>
    <property type="evidence" value="ECO:0007669"/>
    <property type="project" value="TreeGrafter"/>
</dbReference>
<keyword evidence="4" id="KW-0995">Kinetochore</keyword>
<comment type="similarity">
    <text evidence="7">Belongs to the CENP-H/MCM16 family.</text>
</comment>
<organism evidence="10 11">
    <name type="scientific">Arthrobotrys flagrans</name>
    <name type="common">Nematode-trapping fungus</name>
    <name type="synonym">Trichothecium flagrans</name>
    <dbReference type="NCBI Taxonomy" id="97331"/>
    <lineage>
        <taxon>Eukaryota</taxon>
        <taxon>Fungi</taxon>
        <taxon>Dikarya</taxon>
        <taxon>Ascomycota</taxon>
        <taxon>Pezizomycotina</taxon>
        <taxon>Orbiliomycetes</taxon>
        <taxon>Orbiliales</taxon>
        <taxon>Orbiliaceae</taxon>
        <taxon>Arthrobotrys</taxon>
    </lineage>
</organism>
<feature type="coiled-coil region" evidence="8">
    <location>
        <begin position="172"/>
        <end position="218"/>
    </location>
</feature>
<dbReference type="RefSeq" id="XP_067491334.1">
    <property type="nucleotide sequence ID" value="XM_067633134.1"/>
</dbReference>
<keyword evidence="6" id="KW-0137">Centromere</keyword>
<evidence type="ECO:0000256" key="4">
    <source>
        <dbReference type="ARBA" id="ARBA00022838"/>
    </source>
</evidence>
<sequence length="253" mass="28093">MAAELKNSCIAIITNLMNHKIGFPILPPPTSSTTLTALRDLSTHHDLLGLSSYDKLQELTYQRHILEAEVEALHDVLTNDSMDLDDPENIEAIKKDARETQGKIIVKDLVVTQMASTRPIVRSIHSGPNRTKMETDLLPLLTNRDLLATTLIHLTSQLSTLQESHKRSSTRLTSLTNSNKSLAERLKQLSIENDISENITTNERLIAAKEEAARARRQCRTLKGVVQGIIAGSGINWSEDDALRELVLECGDD</sequence>
<evidence type="ECO:0000256" key="3">
    <source>
        <dbReference type="ARBA" id="ARBA00022454"/>
    </source>
</evidence>
<proteinExistence type="inferred from homology"/>
<dbReference type="GO" id="GO:0000776">
    <property type="term" value="C:kinetochore"/>
    <property type="evidence" value="ECO:0007669"/>
    <property type="project" value="UniProtKB-KW"/>
</dbReference>
<gene>
    <name evidence="10" type="ORF">DFL_004097</name>
</gene>
<evidence type="ECO:0000313" key="11">
    <source>
        <dbReference type="Proteomes" id="UP000283090"/>
    </source>
</evidence>
<dbReference type="GeneID" id="93586408"/>
<dbReference type="OrthoDB" id="2274804at2759"/>
<evidence type="ECO:0000256" key="8">
    <source>
        <dbReference type="SAM" id="Coils"/>
    </source>
</evidence>
<dbReference type="GO" id="GO:0051382">
    <property type="term" value="P:kinetochore assembly"/>
    <property type="evidence" value="ECO:0007669"/>
    <property type="project" value="InterPro"/>
</dbReference>
<name>A0A437A3X5_ARTFL</name>
<evidence type="ECO:0000259" key="9">
    <source>
        <dbReference type="Pfam" id="PF05837"/>
    </source>
</evidence>
<comment type="caution">
    <text evidence="10">The sequence shown here is derived from an EMBL/GenBank/DDBJ whole genome shotgun (WGS) entry which is preliminary data.</text>
</comment>
<dbReference type="VEuPathDB" id="FungiDB:DFL_004097"/>
<dbReference type="Pfam" id="PF05837">
    <property type="entry name" value="CENP-H"/>
    <property type="match status" value="1"/>
</dbReference>
<dbReference type="InterPro" id="IPR040034">
    <property type="entry name" value="CENP-H"/>
</dbReference>
<dbReference type="GO" id="GO:0005634">
    <property type="term" value="C:nucleus"/>
    <property type="evidence" value="ECO:0007669"/>
    <property type="project" value="UniProtKB-SubCell"/>
</dbReference>
<dbReference type="AlphaFoldDB" id="A0A437A3X5"/>
<evidence type="ECO:0000256" key="5">
    <source>
        <dbReference type="ARBA" id="ARBA00023242"/>
    </source>
</evidence>
<evidence type="ECO:0000313" key="10">
    <source>
        <dbReference type="EMBL" id="RVD85790.1"/>
    </source>
</evidence>
<dbReference type="PANTHER" id="PTHR48122:SF1">
    <property type="entry name" value="CENTROMERE PROTEIN H"/>
    <property type="match status" value="1"/>
</dbReference>
<comment type="subcellular location">
    <subcellularLocation>
        <location evidence="2">Chromosome</location>
        <location evidence="2">Centromere</location>
        <location evidence="2">Kinetochore</location>
    </subcellularLocation>
    <subcellularLocation>
        <location evidence="1">Nucleus</location>
    </subcellularLocation>
</comment>
<dbReference type="GO" id="GO:0043515">
    <property type="term" value="F:kinetochore binding"/>
    <property type="evidence" value="ECO:0007669"/>
    <property type="project" value="TreeGrafter"/>
</dbReference>
<accession>A0A437A3X5</accession>
<keyword evidence="5" id="KW-0539">Nucleus</keyword>
<evidence type="ECO:0000256" key="2">
    <source>
        <dbReference type="ARBA" id="ARBA00004629"/>
    </source>
</evidence>
<keyword evidence="3" id="KW-0158">Chromosome</keyword>
<evidence type="ECO:0000256" key="1">
    <source>
        <dbReference type="ARBA" id="ARBA00004123"/>
    </source>
</evidence>
<dbReference type="GO" id="GO:0007052">
    <property type="term" value="P:mitotic spindle organization"/>
    <property type="evidence" value="ECO:0007669"/>
    <property type="project" value="TreeGrafter"/>
</dbReference>
<evidence type="ECO:0000256" key="6">
    <source>
        <dbReference type="ARBA" id="ARBA00023328"/>
    </source>
</evidence>
<feature type="domain" description="Centromere protein H C-terminal" evidence="9">
    <location>
        <begin position="50"/>
        <end position="251"/>
    </location>
</feature>
<dbReference type="EMBL" id="SAEB01000006">
    <property type="protein sequence ID" value="RVD85790.1"/>
    <property type="molecule type" value="Genomic_DNA"/>
</dbReference>
<dbReference type="PANTHER" id="PTHR48122">
    <property type="entry name" value="CENTROMERE PROTEIN H"/>
    <property type="match status" value="1"/>
</dbReference>
<dbReference type="InterPro" id="IPR008426">
    <property type="entry name" value="CENP-H_C"/>
</dbReference>
<dbReference type="Proteomes" id="UP000283090">
    <property type="component" value="Unassembled WGS sequence"/>
</dbReference>
<protein>
    <recommendedName>
        <fullName evidence="9">Centromere protein H C-terminal domain-containing protein</fullName>
    </recommendedName>
</protein>
<reference evidence="10 11" key="1">
    <citation type="submission" date="2019-01" db="EMBL/GenBank/DDBJ databases">
        <title>Intercellular communication is required for trap formation in the nematode-trapping fungus Duddingtonia flagrans.</title>
        <authorList>
            <person name="Youssar L."/>
            <person name="Wernet V."/>
            <person name="Hensel N."/>
            <person name="Hildebrandt H.-G."/>
            <person name="Fischer R."/>
        </authorList>
    </citation>
    <scope>NUCLEOTIDE SEQUENCE [LARGE SCALE GENOMIC DNA]</scope>
    <source>
        <strain evidence="10 11">CBS H-5679</strain>
    </source>
</reference>
<keyword evidence="8" id="KW-0175">Coiled coil</keyword>
<evidence type="ECO:0000256" key="7">
    <source>
        <dbReference type="ARBA" id="ARBA00025735"/>
    </source>
</evidence>
<keyword evidence="11" id="KW-1185">Reference proteome</keyword>